<dbReference type="AlphaFoldDB" id="A0AAV2LAZ5"/>
<dbReference type="EMBL" id="OZ035844">
    <property type="protein sequence ID" value="CAL1597753.1"/>
    <property type="molecule type" value="Genomic_DNA"/>
</dbReference>
<feature type="compositionally biased region" description="Pro residues" evidence="1">
    <location>
        <begin position="79"/>
        <end position="90"/>
    </location>
</feature>
<protein>
    <submittedName>
        <fullName evidence="2">Uncharacterized protein</fullName>
    </submittedName>
</protein>
<evidence type="ECO:0000256" key="1">
    <source>
        <dbReference type="SAM" id="MobiDB-lite"/>
    </source>
</evidence>
<feature type="compositionally biased region" description="Low complexity" evidence="1">
    <location>
        <begin position="57"/>
        <end position="78"/>
    </location>
</feature>
<dbReference type="Proteomes" id="UP001497482">
    <property type="component" value="Chromosome 22"/>
</dbReference>
<proteinExistence type="predicted"/>
<reference evidence="2 3" key="1">
    <citation type="submission" date="2024-04" db="EMBL/GenBank/DDBJ databases">
        <authorList>
            <person name="Waldvogel A.-M."/>
            <person name="Schoenle A."/>
        </authorList>
    </citation>
    <scope>NUCLEOTIDE SEQUENCE [LARGE SCALE GENOMIC DNA]</scope>
</reference>
<feature type="region of interest" description="Disordered" evidence="1">
    <location>
        <begin position="54"/>
        <end position="101"/>
    </location>
</feature>
<sequence>MLSQQSYVSSNHSLPSRFSAFHFITTAHRNNPTPHISMICRKAISAPPTLQSLTTVPNLSNPSNSALLSETSQQLPQLSPSPPSFSPPHQVPSDFTQQNPSPSLTAPLLTIPLKVDLMSSQSLLLHLCQGRRSSIMPPPTVGAPRLISLTLTLPDCVTPSSPEITPLRQTQRCQRASQTTPIGPQEYSPYSHSRNPSNLTIKRKLLTVLTTLNPGHALSQVAYLSRSHTLLRQVLIPTIPSKNAPLQKFSSSYPSLQFRKPPPLRLPISKTTVPLSHLISGALTPTHFARALSAPLYRNYPTATPTYQSPSPSLHPHATAQMLRPRHVSQLPTPRETALCVLNLHHVTLESPIYSVRAAPSVPRSSPVHSSE</sequence>
<organism evidence="2 3">
    <name type="scientific">Knipowitschia caucasica</name>
    <name type="common">Caucasian dwarf goby</name>
    <name type="synonym">Pomatoschistus caucasicus</name>
    <dbReference type="NCBI Taxonomy" id="637954"/>
    <lineage>
        <taxon>Eukaryota</taxon>
        <taxon>Metazoa</taxon>
        <taxon>Chordata</taxon>
        <taxon>Craniata</taxon>
        <taxon>Vertebrata</taxon>
        <taxon>Euteleostomi</taxon>
        <taxon>Actinopterygii</taxon>
        <taxon>Neopterygii</taxon>
        <taxon>Teleostei</taxon>
        <taxon>Neoteleostei</taxon>
        <taxon>Acanthomorphata</taxon>
        <taxon>Gobiaria</taxon>
        <taxon>Gobiiformes</taxon>
        <taxon>Gobioidei</taxon>
        <taxon>Gobiidae</taxon>
        <taxon>Gobiinae</taxon>
        <taxon>Knipowitschia</taxon>
    </lineage>
</organism>
<evidence type="ECO:0000313" key="2">
    <source>
        <dbReference type="EMBL" id="CAL1597753.1"/>
    </source>
</evidence>
<accession>A0AAV2LAZ5</accession>
<gene>
    <name evidence="2" type="ORF">KC01_LOCUS26239</name>
</gene>
<feature type="region of interest" description="Disordered" evidence="1">
    <location>
        <begin position="161"/>
        <end position="194"/>
    </location>
</feature>
<name>A0AAV2LAZ5_KNICA</name>
<keyword evidence="3" id="KW-1185">Reference proteome</keyword>
<evidence type="ECO:0000313" key="3">
    <source>
        <dbReference type="Proteomes" id="UP001497482"/>
    </source>
</evidence>